<reference evidence="14 15" key="1">
    <citation type="submission" date="2019-12" db="EMBL/GenBank/DDBJ databases">
        <title>Genomic-based taxomic classification of the family Erythrobacteraceae.</title>
        <authorList>
            <person name="Xu L."/>
        </authorList>
    </citation>
    <scope>NUCLEOTIDE SEQUENCE [LARGE SCALE GENOMIC DNA]</scope>
    <source>
        <strain evidence="14 15">KCTC 42453</strain>
    </source>
</reference>
<keyword evidence="9 12" id="KW-0408">Iron</keyword>
<dbReference type="PANTHER" id="PTHR10978">
    <property type="entry name" value="SUCCINATE DEHYDROGENASE CYTOCHROME B560 SUBUNIT"/>
    <property type="match status" value="1"/>
</dbReference>
<dbReference type="SUPFAM" id="SSF81343">
    <property type="entry name" value="Fumarate reductase respiratory complex transmembrane subunits"/>
    <property type="match status" value="1"/>
</dbReference>
<dbReference type="AlphaFoldDB" id="A0A845AV58"/>
<comment type="cofactor">
    <cofactor evidence="12">
        <name>heme</name>
        <dbReference type="ChEBI" id="CHEBI:30413"/>
    </cofactor>
    <text evidence="12">The heme is bound between the two transmembrane subunits.</text>
</comment>
<name>A0A845AV58_9SPHN</name>
<protein>
    <recommendedName>
        <fullName evidence="4">Succinate dehydrogenase cytochrome b556 subunit</fullName>
    </recommendedName>
</protein>
<dbReference type="CDD" id="cd03499">
    <property type="entry name" value="SQR_TypeC_SdhC"/>
    <property type="match status" value="1"/>
</dbReference>
<dbReference type="InterPro" id="IPR000701">
    <property type="entry name" value="SuccDH_FuR_B_TM-su"/>
</dbReference>
<dbReference type="Proteomes" id="UP000431922">
    <property type="component" value="Unassembled WGS sequence"/>
</dbReference>
<dbReference type="EMBL" id="WTYL01000001">
    <property type="protein sequence ID" value="MXP43433.1"/>
    <property type="molecule type" value="Genomic_DNA"/>
</dbReference>
<comment type="caution">
    <text evidence="14">The sequence shown here is derived from an EMBL/GenBank/DDBJ whole genome shotgun (WGS) entry which is preliminary data.</text>
</comment>
<comment type="subunit">
    <text evidence="11">Part of an enzyme complex containing four subunits: a flavoprotein, an iron-sulfur protein, plus two membrane-anchoring proteins, SdhC and SdhD. The complex can form homotrimers.</text>
</comment>
<evidence type="ECO:0000256" key="13">
    <source>
        <dbReference type="SAM" id="Phobius"/>
    </source>
</evidence>
<dbReference type="NCBIfam" id="TIGR02970">
    <property type="entry name" value="succ_dehyd_cytB"/>
    <property type="match status" value="1"/>
</dbReference>
<dbReference type="OrthoDB" id="9799441at2"/>
<gene>
    <name evidence="14" type="primary">sdhC</name>
    <name evidence="14" type="ORF">GRI65_03055</name>
</gene>
<dbReference type="Pfam" id="PF01127">
    <property type="entry name" value="Sdh_cyt"/>
    <property type="match status" value="1"/>
</dbReference>
<evidence type="ECO:0000313" key="15">
    <source>
        <dbReference type="Proteomes" id="UP000431922"/>
    </source>
</evidence>
<accession>A0A845AV58</accession>
<evidence type="ECO:0000256" key="1">
    <source>
        <dbReference type="ARBA" id="ARBA00004050"/>
    </source>
</evidence>
<evidence type="ECO:0000256" key="10">
    <source>
        <dbReference type="ARBA" id="ARBA00023136"/>
    </source>
</evidence>
<evidence type="ECO:0000256" key="2">
    <source>
        <dbReference type="ARBA" id="ARBA00004141"/>
    </source>
</evidence>
<evidence type="ECO:0000256" key="9">
    <source>
        <dbReference type="ARBA" id="ARBA00023004"/>
    </source>
</evidence>
<evidence type="ECO:0000256" key="12">
    <source>
        <dbReference type="PIRSR" id="PIRSR000178-1"/>
    </source>
</evidence>
<dbReference type="GO" id="GO:0006099">
    <property type="term" value="P:tricarboxylic acid cycle"/>
    <property type="evidence" value="ECO:0007669"/>
    <property type="project" value="InterPro"/>
</dbReference>
<feature type="transmembrane region" description="Helical" evidence="13">
    <location>
        <begin position="121"/>
        <end position="143"/>
    </location>
</feature>
<organism evidence="14 15">
    <name type="scientific">Allopontixanthobacter sediminis</name>
    <dbReference type="NCBI Taxonomy" id="1689985"/>
    <lineage>
        <taxon>Bacteria</taxon>
        <taxon>Pseudomonadati</taxon>
        <taxon>Pseudomonadota</taxon>
        <taxon>Alphaproteobacteria</taxon>
        <taxon>Sphingomonadales</taxon>
        <taxon>Erythrobacteraceae</taxon>
        <taxon>Allopontixanthobacter</taxon>
    </lineage>
</organism>
<dbReference type="PIRSF" id="PIRSF000178">
    <property type="entry name" value="SDH_cyt_b560"/>
    <property type="match status" value="1"/>
</dbReference>
<comment type="subcellular location">
    <subcellularLocation>
        <location evidence="2">Membrane</location>
        <topology evidence="2">Multi-pass membrane protein</topology>
    </subcellularLocation>
</comment>
<evidence type="ECO:0000256" key="3">
    <source>
        <dbReference type="ARBA" id="ARBA00007244"/>
    </source>
</evidence>
<evidence type="ECO:0000256" key="4">
    <source>
        <dbReference type="ARBA" id="ARBA00020076"/>
    </source>
</evidence>
<evidence type="ECO:0000256" key="11">
    <source>
        <dbReference type="ARBA" id="ARBA00025912"/>
    </source>
</evidence>
<keyword evidence="5 12" id="KW-0349">Heme</keyword>
<feature type="transmembrane region" description="Helical" evidence="13">
    <location>
        <begin position="72"/>
        <end position="96"/>
    </location>
</feature>
<dbReference type="InterPro" id="IPR018495">
    <property type="entry name" value="Succ_DH_cyt_bsu_CS"/>
</dbReference>
<dbReference type="PROSITE" id="PS01000">
    <property type="entry name" value="SDH_CYT_1"/>
    <property type="match status" value="1"/>
</dbReference>
<dbReference type="PANTHER" id="PTHR10978:SF5">
    <property type="entry name" value="SUCCINATE DEHYDROGENASE CYTOCHROME B560 SUBUNIT, MITOCHONDRIAL"/>
    <property type="match status" value="1"/>
</dbReference>
<proteinExistence type="inferred from homology"/>
<feature type="binding site" description="axial binding residue" evidence="12">
    <location>
        <position position="98"/>
    </location>
    <ligand>
        <name>heme</name>
        <dbReference type="ChEBI" id="CHEBI:30413"/>
        <note>ligand shared with second transmembrane subunit</note>
    </ligand>
    <ligandPart>
        <name>Fe</name>
        <dbReference type="ChEBI" id="CHEBI:18248"/>
    </ligandPart>
</feature>
<evidence type="ECO:0000313" key="14">
    <source>
        <dbReference type="EMBL" id="MXP43433.1"/>
    </source>
</evidence>
<dbReference type="InterPro" id="IPR014314">
    <property type="entry name" value="Succ_DH_cytb556"/>
</dbReference>
<dbReference type="GO" id="GO:0016020">
    <property type="term" value="C:membrane"/>
    <property type="evidence" value="ECO:0007669"/>
    <property type="project" value="UniProtKB-SubCell"/>
</dbReference>
<dbReference type="InterPro" id="IPR034804">
    <property type="entry name" value="SQR/QFR_C/D"/>
</dbReference>
<keyword evidence="8 13" id="KW-1133">Transmembrane helix</keyword>
<evidence type="ECO:0000256" key="6">
    <source>
        <dbReference type="ARBA" id="ARBA00022692"/>
    </source>
</evidence>
<evidence type="ECO:0000256" key="5">
    <source>
        <dbReference type="ARBA" id="ARBA00022617"/>
    </source>
</evidence>
<dbReference type="GO" id="GO:0046872">
    <property type="term" value="F:metal ion binding"/>
    <property type="evidence" value="ECO:0007669"/>
    <property type="project" value="UniProtKB-KW"/>
</dbReference>
<dbReference type="Gene3D" id="1.20.1300.10">
    <property type="entry name" value="Fumarate reductase/succinate dehydrogenase, transmembrane subunit"/>
    <property type="match status" value="1"/>
</dbReference>
<keyword evidence="6 13" id="KW-0812">Transmembrane</keyword>
<sequence length="144" mass="15662">MAQRPLSPHLQIWKWGPHMLVSILHRVTGDGMALAGLGILLWWLGALASGPEAYASFAGWVWPDLGALEWSGAAIIASLVKILLKLVLIGLSWAFFSHMCSGLRHFVLDIGAGYELDTNKFWSVASPVIGIVLTAGFWALLLLK</sequence>
<comment type="function">
    <text evidence="1">Membrane-anchoring subunit of succinate dehydrogenase (SDH).</text>
</comment>
<evidence type="ECO:0000256" key="7">
    <source>
        <dbReference type="ARBA" id="ARBA00022723"/>
    </source>
</evidence>
<keyword evidence="7 12" id="KW-0479">Metal-binding</keyword>
<dbReference type="GO" id="GO:0009055">
    <property type="term" value="F:electron transfer activity"/>
    <property type="evidence" value="ECO:0007669"/>
    <property type="project" value="InterPro"/>
</dbReference>
<keyword evidence="15" id="KW-1185">Reference proteome</keyword>
<comment type="similarity">
    <text evidence="3">Belongs to the cytochrome b560 family.</text>
</comment>
<keyword evidence="10 13" id="KW-0472">Membrane</keyword>
<evidence type="ECO:0000256" key="8">
    <source>
        <dbReference type="ARBA" id="ARBA00022989"/>
    </source>
</evidence>
<dbReference type="RefSeq" id="WP_160755582.1">
    <property type="nucleotide sequence ID" value="NZ_WTYL01000001.1"/>
</dbReference>